<dbReference type="Proteomes" id="UP001180825">
    <property type="component" value="Unassembled WGS sequence"/>
</dbReference>
<name>A0ABU2AAH3_9BURK</name>
<evidence type="ECO:0000256" key="3">
    <source>
        <dbReference type="ARBA" id="ARBA00022692"/>
    </source>
</evidence>
<comment type="subcellular location">
    <subcellularLocation>
        <location evidence="1">Cell membrane</location>
        <topology evidence="1">Multi-pass membrane protein</topology>
    </subcellularLocation>
</comment>
<feature type="transmembrane region" description="Helical" evidence="6">
    <location>
        <begin position="12"/>
        <end position="33"/>
    </location>
</feature>
<feature type="transmembrane region" description="Helical" evidence="6">
    <location>
        <begin position="100"/>
        <end position="122"/>
    </location>
</feature>
<gene>
    <name evidence="7" type="ORF">J2X21_003356</name>
</gene>
<organism evidence="7 8">
    <name type="scientific">Roseateles asaccharophilus</name>
    <dbReference type="NCBI Taxonomy" id="582607"/>
    <lineage>
        <taxon>Bacteria</taxon>
        <taxon>Pseudomonadati</taxon>
        <taxon>Pseudomonadota</taxon>
        <taxon>Betaproteobacteria</taxon>
        <taxon>Burkholderiales</taxon>
        <taxon>Sphaerotilaceae</taxon>
        <taxon>Roseateles</taxon>
    </lineage>
</organism>
<feature type="transmembrane region" description="Helical" evidence="6">
    <location>
        <begin position="348"/>
        <end position="370"/>
    </location>
</feature>
<protein>
    <submittedName>
        <fullName evidence="7">Lipopolysaccharide export system permease protein</fullName>
    </submittedName>
</protein>
<keyword evidence="2" id="KW-1003">Cell membrane</keyword>
<dbReference type="EMBL" id="JAVDXV010000006">
    <property type="protein sequence ID" value="MDR7334204.1"/>
    <property type="molecule type" value="Genomic_DNA"/>
</dbReference>
<evidence type="ECO:0000313" key="8">
    <source>
        <dbReference type="Proteomes" id="UP001180825"/>
    </source>
</evidence>
<dbReference type="RefSeq" id="WP_310330485.1">
    <property type="nucleotide sequence ID" value="NZ_JAVDXV010000006.1"/>
</dbReference>
<feature type="transmembrane region" description="Helical" evidence="6">
    <location>
        <begin position="61"/>
        <end position="80"/>
    </location>
</feature>
<dbReference type="InterPro" id="IPR030923">
    <property type="entry name" value="LptG"/>
</dbReference>
<keyword evidence="3 6" id="KW-0812">Transmembrane</keyword>
<keyword evidence="5 6" id="KW-0472">Membrane</keyword>
<dbReference type="PANTHER" id="PTHR33529:SF2">
    <property type="entry name" value="LIPOPOLYSACCHARIDE EXPORT SYSTEM PERMEASE PROTEIN LPTG"/>
    <property type="match status" value="1"/>
</dbReference>
<evidence type="ECO:0000256" key="5">
    <source>
        <dbReference type="ARBA" id="ARBA00023136"/>
    </source>
</evidence>
<sequence length="373" mass="40636">MRTVRSLLYKDIVGSVLLVAAAFLALFFFFDFVDELERMNRIGAGSGKAALLALMELPGHFYELFPIAVLIGSILALARLAQSSEFTILRTGGLGPARALGLLAGLATVFAVLTFVIGDYVAPRFEKERDSLSASFGRDPGAGKRGAWLKDHLKVDGEDRSYSVKVGRVGTGGELEDVHIYEFDAQGRLMSRTQADRADVDGQGVWHLQQLKRTVWSPGAASGGVGDVVISEQQIDKLDWQSSLHAGVIAAAVLPAMSMSTLELYRYTEHLSAQEQSAQAHNIQFWRKAFYPFACFVMVALALPFAYLHGRSGGISIKVFGGIMLGISFVLLNNVAGHLGLLKNWTPWAVAATPSLIYMGLSMAAFTWLVRYR</sequence>
<evidence type="ECO:0000256" key="2">
    <source>
        <dbReference type="ARBA" id="ARBA00022475"/>
    </source>
</evidence>
<evidence type="ECO:0000256" key="1">
    <source>
        <dbReference type="ARBA" id="ARBA00004651"/>
    </source>
</evidence>
<evidence type="ECO:0000313" key="7">
    <source>
        <dbReference type="EMBL" id="MDR7334204.1"/>
    </source>
</evidence>
<evidence type="ECO:0000256" key="4">
    <source>
        <dbReference type="ARBA" id="ARBA00022989"/>
    </source>
</evidence>
<reference evidence="7 8" key="1">
    <citation type="submission" date="2023-07" db="EMBL/GenBank/DDBJ databases">
        <title>Sorghum-associated microbial communities from plants grown in Nebraska, USA.</title>
        <authorList>
            <person name="Schachtman D."/>
        </authorList>
    </citation>
    <scope>NUCLEOTIDE SEQUENCE [LARGE SCALE GENOMIC DNA]</scope>
    <source>
        <strain evidence="7 8">BE316</strain>
    </source>
</reference>
<dbReference type="NCBIfam" id="TIGR04408">
    <property type="entry name" value="LptG_lptG"/>
    <property type="match status" value="1"/>
</dbReference>
<feature type="transmembrane region" description="Helical" evidence="6">
    <location>
        <begin position="289"/>
        <end position="308"/>
    </location>
</feature>
<evidence type="ECO:0000256" key="6">
    <source>
        <dbReference type="SAM" id="Phobius"/>
    </source>
</evidence>
<accession>A0ABU2AAH3</accession>
<dbReference type="PANTHER" id="PTHR33529">
    <property type="entry name" value="SLR0882 PROTEIN-RELATED"/>
    <property type="match status" value="1"/>
</dbReference>
<proteinExistence type="predicted"/>
<dbReference type="Pfam" id="PF03739">
    <property type="entry name" value="LptF_LptG"/>
    <property type="match status" value="1"/>
</dbReference>
<feature type="transmembrane region" description="Helical" evidence="6">
    <location>
        <begin position="315"/>
        <end position="336"/>
    </location>
</feature>
<keyword evidence="8" id="KW-1185">Reference proteome</keyword>
<dbReference type="InterPro" id="IPR005495">
    <property type="entry name" value="LptG/LptF_permease"/>
</dbReference>
<comment type="caution">
    <text evidence="7">The sequence shown here is derived from an EMBL/GenBank/DDBJ whole genome shotgun (WGS) entry which is preliminary data.</text>
</comment>
<keyword evidence="4 6" id="KW-1133">Transmembrane helix</keyword>